<sequence>MKRLSVLLTLIMVLVSLKPAMSYAEEQPIKVVVNGELIEFDVQPTMVNGRVLVPIRAIFEKLGLEVGWDAKTQTAIGTKDGITIKLPIGKKIAIRNGQPIELDTPAMVVNGRTLVPVRFIAESLGADVSWDSSTWTAIIEYQLSPEELIKRLDVSEDLKVLKLALVKMFDADTLTMDIDLETDVKKLTGDRVSVDMTMKTTGYMGKYDDHETSITNYEVEKKDGRKEIDFEFDVLQVNDEVTVKLDYERESVLETLNLNVGENVAKLNEYKQLGVDSYNITTRSLNSIYQYGQIFNDDNMQVEKLDNGDIKYTLELNKEDIQAKYMNNPLLATLLHYNEIDFSLIYIIDEDGNVKYVKSINENNNDPEDALLNVKSIEIEQEIEISYDGSQDNINKDIVEFNKKNTAKIFPDPWLEKAVRKAIEKPFGEITESDLEGITNFGADIRDIYDIEGIQYMENLETLNLSFNQISDLEPLEDLENLKLLYLHGNKIENIEPLSKLKNLEILSLDWNQIEDIEPLENLTNLKDLSISDNKIEDITPLKKLVNLKKLRISSNKIKDISPLSYLTNLEDLVIYRNQIEDISPLSKLTNLKYLLISNNKIKDVTPLSNLTNLRELYIYSNEVEDVSPLTNLENLKALSIYDNNIKDFTPLDKFKNINLKLHKEDEE</sequence>
<dbReference type="InterPro" id="IPR036582">
    <property type="entry name" value="Mao_N_sf"/>
</dbReference>
<keyword evidence="1" id="KW-0433">Leucine-rich repeat</keyword>
<keyword evidence="6" id="KW-1185">Reference proteome</keyword>
<feature type="domain" description="Copper amine oxidase-like N-terminal" evidence="4">
    <location>
        <begin position="32"/>
        <end position="139"/>
    </location>
</feature>
<feature type="chain" id="PRO_5019020528" description="Copper amine oxidase-like N-terminal domain-containing protein" evidence="3">
    <location>
        <begin position="25"/>
        <end position="668"/>
    </location>
</feature>
<dbReference type="Gene3D" id="3.30.457.10">
    <property type="entry name" value="Copper amine oxidase-like, N-terminal domain"/>
    <property type="match status" value="1"/>
</dbReference>
<evidence type="ECO:0000313" key="6">
    <source>
        <dbReference type="Proteomes" id="UP000284177"/>
    </source>
</evidence>
<dbReference type="SUPFAM" id="SSF55383">
    <property type="entry name" value="Copper amine oxidase, domain N"/>
    <property type="match status" value="1"/>
</dbReference>
<dbReference type="SMART" id="SM00365">
    <property type="entry name" value="LRR_SD22"/>
    <property type="match status" value="9"/>
</dbReference>
<comment type="caution">
    <text evidence="5">The sequence shown here is derived from an EMBL/GenBank/DDBJ whole genome shotgun (WGS) entry which is preliminary data.</text>
</comment>
<reference evidence="5 6" key="1">
    <citation type="submission" date="2016-08" db="EMBL/GenBank/DDBJ databases">
        <title>Novel Firmicutes and Novel Genomes.</title>
        <authorList>
            <person name="Poppleton D.I."/>
            <person name="Gribaldo S."/>
        </authorList>
    </citation>
    <scope>NUCLEOTIDE SEQUENCE [LARGE SCALE GENOMIC DNA]</scope>
    <source>
        <strain evidence="5 6">CTT3</strain>
    </source>
</reference>
<dbReference type="InterPro" id="IPR025875">
    <property type="entry name" value="Leu-rich_rpt_4"/>
</dbReference>
<dbReference type="AlphaFoldDB" id="A0A419T473"/>
<dbReference type="PANTHER" id="PTHR46652">
    <property type="entry name" value="LEUCINE-RICH REPEAT AND IQ DOMAIN-CONTAINING PROTEIN 1-RELATED"/>
    <property type="match status" value="1"/>
</dbReference>
<dbReference type="InterPro" id="IPR003591">
    <property type="entry name" value="Leu-rich_rpt_typical-subtyp"/>
</dbReference>
<keyword evidence="2" id="KW-0677">Repeat</keyword>
<dbReference type="InterPro" id="IPR001611">
    <property type="entry name" value="Leu-rich_rpt"/>
</dbReference>
<proteinExistence type="predicted"/>
<dbReference type="PANTHER" id="PTHR46652:SF3">
    <property type="entry name" value="LEUCINE-RICH REPEAT-CONTAINING PROTEIN 9"/>
    <property type="match status" value="1"/>
</dbReference>
<evidence type="ECO:0000313" key="5">
    <source>
        <dbReference type="EMBL" id="RKD32245.1"/>
    </source>
</evidence>
<dbReference type="Pfam" id="PF12799">
    <property type="entry name" value="LRR_4"/>
    <property type="match status" value="4"/>
</dbReference>
<name>A0A419T473_9FIRM</name>
<evidence type="ECO:0000256" key="2">
    <source>
        <dbReference type="ARBA" id="ARBA00022737"/>
    </source>
</evidence>
<evidence type="ECO:0000256" key="1">
    <source>
        <dbReference type="ARBA" id="ARBA00022614"/>
    </source>
</evidence>
<organism evidence="5 6">
    <name type="scientific">Thermohalobacter berrensis</name>
    <dbReference type="NCBI Taxonomy" id="99594"/>
    <lineage>
        <taxon>Bacteria</taxon>
        <taxon>Bacillati</taxon>
        <taxon>Bacillota</taxon>
        <taxon>Tissierellia</taxon>
        <taxon>Tissierellales</taxon>
        <taxon>Thermohalobacteraceae</taxon>
        <taxon>Thermohalobacter</taxon>
    </lineage>
</organism>
<dbReference type="SUPFAM" id="SSF52058">
    <property type="entry name" value="L domain-like"/>
    <property type="match status" value="1"/>
</dbReference>
<dbReference type="EMBL" id="MCIB01000012">
    <property type="protein sequence ID" value="RKD32245.1"/>
    <property type="molecule type" value="Genomic_DNA"/>
</dbReference>
<dbReference type="Gene3D" id="3.80.10.10">
    <property type="entry name" value="Ribonuclease Inhibitor"/>
    <property type="match status" value="1"/>
</dbReference>
<protein>
    <recommendedName>
        <fullName evidence="4">Copper amine oxidase-like N-terminal domain-containing protein</fullName>
    </recommendedName>
</protein>
<keyword evidence="3" id="KW-0732">Signal</keyword>
<gene>
    <name evidence="5" type="ORF">BET03_02735</name>
</gene>
<dbReference type="InterPro" id="IPR050836">
    <property type="entry name" value="SDS22/Internalin_LRR"/>
</dbReference>
<dbReference type="RefSeq" id="WP_183108761.1">
    <property type="nucleotide sequence ID" value="NZ_MCIB01000012.1"/>
</dbReference>
<dbReference type="PROSITE" id="PS51450">
    <property type="entry name" value="LRR"/>
    <property type="match status" value="9"/>
</dbReference>
<feature type="signal peptide" evidence="3">
    <location>
        <begin position="1"/>
        <end position="24"/>
    </location>
</feature>
<dbReference type="InterPro" id="IPR012854">
    <property type="entry name" value="Cu_amine_oxidase-like_N"/>
</dbReference>
<dbReference type="Pfam" id="PF07833">
    <property type="entry name" value="Cu_amine_oxidN1"/>
    <property type="match status" value="1"/>
</dbReference>
<dbReference type="Proteomes" id="UP000284177">
    <property type="component" value="Unassembled WGS sequence"/>
</dbReference>
<dbReference type="SMART" id="SM00369">
    <property type="entry name" value="LRR_TYP"/>
    <property type="match status" value="7"/>
</dbReference>
<dbReference type="InterPro" id="IPR032675">
    <property type="entry name" value="LRR_dom_sf"/>
</dbReference>
<evidence type="ECO:0000259" key="4">
    <source>
        <dbReference type="Pfam" id="PF07833"/>
    </source>
</evidence>
<accession>A0A419T473</accession>
<evidence type="ECO:0000256" key="3">
    <source>
        <dbReference type="SAM" id="SignalP"/>
    </source>
</evidence>